<feature type="domain" description="MrpA C-terminal/MbhD" evidence="15">
    <location>
        <begin position="609"/>
        <end position="671"/>
    </location>
</feature>
<evidence type="ECO:0000259" key="14">
    <source>
        <dbReference type="Pfam" id="PF04039"/>
    </source>
</evidence>
<evidence type="ECO:0000313" key="17">
    <source>
        <dbReference type="EMBL" id="XCG62446.1"/>
    </source>
</evidence>
<feature type="transmembrane region" description="Helical" evidence="11">
    <location>
        <begin position="304"/>
        <end position="323"/>
    </location>
</feature>
<reference evidence="17" key="1">
    <citation type="submission" date="2024-05" db="EMBL/GenBank/DDBJ databases">
        <authorList>
            <person name="Cai S.Y."/>
            <person name="Jin L.M."/>
            <person name="Li H.R."/>
        </authorList>
    </citation>
    <scope>NUCLEOTIDE SEQUENCE</scope>
    <source>
        <strain evidence="17">A5-74</strain>
    </source>
</reference>
<evidence type="ECO:0000256" key="7">
    <source>
        <dbReference type="ARBA" id="ARBA00023065"/>
    </source>
</evidence>
<feature type="domain" description="NADH:quinone oxidoreductase/Mrp antiporter transmembrane" evidence="12">
    <location>
        <begin position="136"/>
        <end position="420"/>
    </location>
</feature>
<feature type="domain" description="Na+/H+ antiporter MnhB subunit-related protein" evidence="14">
    <location>
        <begin position="802"/>
        <end position="924"/>
    </location>
</feature>
<feature type="transmembrane region" description="Helical" evidence="11">
    <location>
        <begin position="688"/>
        <end position="710"/>
    </location>
</feature>
<dbReference type="InterPro" id="IPR007182">
    <property type="entry name" value="MnhB"/>
</dbReference>
<feature type="domain" description="NADH-Ubiquinone oxidoreductase (complex I) chain 5 N-terminal" evidence="13">
    <location>
        <begin position="74"/>
        <end position="119"/>
    </location>
</feature>
<keyword evidence="8 11" id="KW-0472">Membrane</keyword>
<accession>A0AAU8DM63</accession>
<feature type="transmembrane region" description="Helical" evidence="11">
    <location>
        <begin position="85"/>
        <end position="105"/>
    </location>
</feature>
<dbReference type="AlphaFoldDB" id="A0AAU8DM63"/>
<dbReference type="InterPro" id="IPR050616">
    <property type="entry name" value="CPA3_Na-H_Antiporter_A"/>
</dbReference>
<feature type="transmembrane region" description="Helical" evidence="11">
    <location>
        <begin position="12"/>
        <end position="30"/>
    </location>
</feature>
<evidence type="ECO:0000259" key="13">
    <source>
        <dbReference type="Pfam" id="PF00662"/>
    </source>
</evidence>
<evidence type="ECO:0000256" key="5">
    <source>
        <dbReference type="ARBA" id="ARBA00022692"/>
    </source>
</evidence>
<keyword evidence="4" id="KW-1003">Cell membrane</keyword>
<feature type="region of interest" description="Disordered" evidence="10">
    <location>
        <begin position="771"/>
        <end position="790"/>
    </location>
</feature>
<feature type="transmembrane region" description="Helical" evidence="11">
    <location>
        <begin position="37"/>
        <end position="56"/>
    </location>
</feature>
<keyword evidence="6 11" id="KW-1133">Transmembrane helix</keyword>
<dbReference type="GO" id="GO:0005886">
    <property type="term" value="C:plasma membrane"/>
    <property type="evidence" value="ECO:0007669"/>
    <property type="project" value="UniProtKB-SubCell"/>
</dbReference>
<dbReference type="Pfam" id="PF00361">
    <property type="entry name" value="Proton_antipo_M"/>
    <property type="match status" value="1"/>
</dbReference>
<sequence length="956" mass="98974">MTLESVTLESFAVPIVLAHVLVAMVAPATARRYDRSALIGLAVLPALTTVWAAALLPGTLDGAVRSVHLTWIPQLSLAIDLRFDALSVVMVAVISLLGTLVLLYSARYFPIGDDGRAKYAGSLIAFAGAMIVLVLADNLLLLVIAWELTGVLSYLLIAHRVGNRPARVAATQALITTTGGGLVMLIGTVMMGEHAGTYSISAIITAPPTGPGVTAALVLILVGGISKSAIVPFQFWLPGAMAAPTPASAYLHAATMVKAGIYLFARFAPGFADNPAWKPVLIGLGGATMIFGAVAALRQRDLKLLLAFGTVSQLGLLTLLMGAGNADALLAGLAMLVAHATFKGALFFVVGIIDTQAGTRKLTELSGVGRRMPALAVAAFLAAGSMAGIPPMIGFVAKEAGYAGLLEGGGWGLVAAVVMTAGSALTVAYTGRFLWGAFSTKPGVEPSTPERPPVLMTAPTWFLVGLGFLLGALPMLWEPVVASYASTSGEVHENALALWHGFTPALGLSVLGIAIGAGIYLLQRSTDVRSGLAEPLWQPGIAYRAAIRGVEHAAARTTATTQRGSVPISLGSVLVVLVIFPGTLLLRSGAQISPIEPLAPAQLVLALVVLTLIPAVLRAKRAVVAMMVVGGIGYAMSVLFILRGAPDLALTQMLMESVSLVIALLVLTRMPPGSANEESTRGTRGKRVSLVIAVGVGVVMATLALVIPGIRTATPVSTGLEGPAVSFGGGQNLVNVILVDVRGWDTFGELSVLVAAATGVASLIFQSRRTGSAPRRPRRGQDSVLPTNWSPGAGTSGRSLLLEVATRLIFPIIVMFSVYVLFVGHNLPGGGFAAGMIVGLALTLRYIAGGPYELGEAAPVDAGRLLGVGMVIVCISAVGGMLGGGAALESHIWKWDWPVLGEFKIVTSSFFDIGVYLVVIGLVLDVLHSLGAELDRQALAAPPRRRRVRADARGPR</sequence>
<feature type="transmembrane region" description="Helical" evidence="11">
    <location>
        <begin position="329"/>
        <end position="353"/>
    </location>
</feature>
<feature type="transmembrane region" description="Helical" evidence="11">
    <location>
        <begin position="497"/>
        <end position="522"/>
    </location>
</feature>
<feature type="transmembrane region" description="Helical" evidence="11">
    <location>
        <begin position="173"/>
        <end position="192"/>
    </location>
</feature>
<gene>
    <name evidence="17" type="ORF">ABLG96_14450</name>
</gene>
<feature type="transmembrane region" description="Helical" evidence="11">
    <location>
        <begin position="142"/>
        <end position="161"/>
    </location>
</feature>
<dbReference type="PANTHER" id="PTHR43373:SF1">
    <property type="entry name" value="NA(+)_H(+) ANTIPORTER SUBUNIT A"/>
    <property type="match status" value="1"/>
</dbReference>
<feature type="transmembrane region" description="Helical" evidence="11">
    <location>
        <begin position="804"/>
        <end position="824"/>
    </location>
</feature>
<dbReference type="InterPro" id="IPR001750">
    <property type="entry name" value="ND/Mrp_TM"/>
</dbReference>
<evidence type="ECO:0000259" key="16">
    <source>
        <dbReference type="Pfam" id="PF20501"/>
    </source>
</evidence>
<dbReference type="RefSeq" id="WP_353648061.1">
    <property type="nucleotide sequence ID" value="NZ_CP159218.1"/>
</dbReference>
<feature type="transmembrane region" description="Helical" evidence="11">
    <location>
        <begin position="454"/>
        <end position="477"/>
    </location>
</feature>
<keyword evidence="2" id="KW-0813">Transport</keyword>
<dbReference type="Pfam" id="PF13244">
    <property type="entry name" value="MbhD"/>
    <property type="match status" value="1"/>
</dbReference>
<dbReference type="InterPro" id="IPR025383">
    <property type="entry name" value="MrpA_C/MbhD"/>
</dbReference>
<comment type="subcellular location">
    <subcellularLocation>
        <location evidence="1">Cell membrane</location>
        <topology evidence="1">Multi-pass membrane protein</topology>
    </subcellularLocation>
    <subcellularLocation>
        <location evidence="9">Membrane</location>
        <topology evidence="9">Multi-pass membrane protein</topology>
    </subcellularLocation>
</comment>
<dbReference type="PRINTS" id="PR01434">
    <property type="entry name" value="NADHDHGNASE5"/>
</dbReference>
<protein>
    <submittedName>
        <fullName evidence="17">Na+/H+ antiporter subunit A</fullName>
    </submittedName>
</protein>
<feature type="transmembrane region" description="Helical" evidence="11">
    <location>
        <begin position="747"/>
        <end position="765"/>
    </location>
</feature>
<proteinExistence type="predicted"/>
<evidence type="ECO:0000256" key="6">
    <source>
        <dbReference type="ARBA" id="ARBA00022989"/>
    </source>
</evidence>
<feature type="transmembrane region" description="Helical" evidence="11">
    <location>
        <begin position="409"/>
        <end position="434"/>
    </location>
</feature>
<dbReference type="Pfam" id="PF00662">
    <property type="entry name" value="Proton_antipo_N"/>
    <property type="match status" value="1"/>
</dbReference>
<dbReference type="InterPro" id="IPR001516">
    <property type="entry name" value="Proton_antipo_N"/>
</dbReference>
<evidence type="ECO:0000256" key="3">
    <source>
        <dbReference type="ARBA" id="ARBA00022449"/>
    </source>
</evidence>
<dbReference type="GO" id="GO:0006811">
    <property type="term" value="P:monoatomic ion transport"/>
    <property type="evidence" value="ECO:0007669"/>
    <property type="project" value="UniProtKB-KW"/>
</dbReference>
<keyword evidence="7" id="KW-0406">Ion transport</keyword>
<feature type="transmembrane region" description="Helical" evidence="11">
    <location>
        <begin position="374"/>
        <end position="397"/>
    </location>
</feature>
<keyword evidence="5 9" id="KW-0812">Transmembrane</keyword>
<evidence type="ECO:0000256" key="10">
    <source>
        <dbReference type="SAM" id="MobiDB-lite"/>
    </source>
</evidence>
<dbReference type="Pfam" id="PF20501">
    <property type="entry name" value="MbhE"/>
    <property type="match status" value="1"/>
</dbReference>
<keyword evidence="3" id="KW-0050">Antiport</keyword>
<dbReference type="GO" id="GO:0015297">
    <property type="term" value="F:antiporter activity"/>
    <property type="evidence" value="ECO:0007669"/>
    <property type="project" value="UniProtKB-KW"/>
</dbReference>
<feature type="transmembrane region" description="Helical" evidence="11">
    <location>
        <begin position="648"/>
        <end position="667"/>
    </location>
</feature>
<dbReference type="Pfam" id="PF04039">
    <property type="entry name" value="MnhB"/>
    <property type="match status" value="1"/>
</dbReference>
<feature type="transmembrane region" description="Helical" evidence="11">
    <location>
        <begin position="624"/>
        <end position="642"/>
    </location>
</feature>
<evidence type="ECO:0000256" key="1">
    <source>
        <dbReference type="ARBA" id="ARBA00004651"/>
    </source>
</evidence>
<dbReference type="PANTHER" id="PTHR43373">
    <property type="entry name" value="NA(+)/H(+) ANTIPORTER SUBUNIT"/>
    <property type="match status" value="1"/>
</dbReference>
<feature type="transmembrane region" description="Helical" evidence="11">
    <location>
        <begin position="280"/>
        <end position="297"/>
    </location>
</feature>
<feature type="transmembrane region" description="Helical" evidence="11">
    <location>
        <begin position="598"/>
        <end position="617"/>
    </location>
</feature>
<evidence type="ECO:0000256" key="4">
    <source>
        <dbReference type="ARBA" id="ARBA00022475"/>
    </source>
</evidence>
<evidence type="ECO:0000256" key="8">
    <source>
        <dbReference type="ARBA" id="ARBA00023136"/>
    </source>
</evidence>
<dbReference type="EMBL" id="CP159218">
    <property type="protein sequence ID" value="XCG62446.1"/>
    <property type="molecule type" value="Genomic_DNA"/>
</dbReference>
<dbReference type="NCBIfam" id="NF009284">
    <property type="entry name" value="PRK12644.1"/>
    <property type="match status" value="1"/>
</dbReference>
<feature type="transmembrane region" description="Helical" evidence="11">
    <location>
        <begin position="566"/>
        <end position="586"/>
    </location>
</feature>
<evidence type="ECO:0000259" key="12">
    <source>
        <dbReference type="Pfam" id="PF00361"/>
    </source>
</evidence>
<feature type="transmembrane region" description="Helical" evidence="11">
    <location>
        <begin position="908"/>
        <end position="927"/>
    </location>
</feature>
<feature type="transmembrane region" description="Helical" evidence="11">
    <location>
        <begin position="830"/>
        <end position="848"/>
    </location>
</feature>
<evidence type="ECO:0000256" key="9">
    <source>
        <dbReference type="RuleBase" id="RU000320"/>
    </source>
</evidence>
<name>A0AAU8DM63_9ACTN</name>
<organism evidence="17">
    <name type="scientific">Nakamurella sp. A5-74</name>
    <dbReference type="NCBI Taxonomy" id="3158264"/>
    <lineage>
        <taxon>Bacteria</taxon>
        <taxon>Bacillati</taxon>
        <taxon>Actinomycetota</taxon>
        <taxon>Actinomycetes</taxon>
        <taxon>Nakamurellales</taxon>
        <taxon>Nakamurellaceae</taxon>
        <taxon>Nakamurella</taxon>
    </lineage>
</organism>
<evidence type="ECO:0000259" key="15">
    <source>
        <dbReference type="Pfam" id="PF13244"/>
    </source>
</evidence>
<feature type="transmembrane region" description="Helical" evidence="11">
    <location>
        <begin position="868"/>
        <end position="888"/>
    </location>
</feature>
<feature type="transmembrane region" description="Helical" evidence="11">
    <location>
        <begin position="117"/>
        <end position="136"/>
    </location>
</feature>
<evidence type="ECO:0000256" key="2">
    <source>
        <dbReference type="ARBA" id="ARBA00022448"/>
    </source>
</evidence>
<feature type="domain" description="MrpA C-terminal/MbhE" evidence="16">
    <location>
        <begin position="689"/>
        <end position="769"/>
    </location>
</feature>
<evidence type="ECO:0000256" key="11">
    <source>
        <dbReference type="SAM" id="Phobius"/>
    </source>
</evidence>
<dbReference type="InterPro" id="IPR046806">
    <property type="entry name" value="MrpA_C/MbhE"/>
</dbReference>